<evidence type="ECO:0000256" key="2">
    <source>
        <dbReference type="ARBA" id="ARBA00022723"/>
    </source>
</evidence>
<dbReference type="GO" id="GO:0046872">
    <property type="term" value="F:metal ion binding"/>
    <property type="evidence" value="ECO:0007669"/>
    <property type="project" value="UniProtKB-KW"/>
</dbReference>
<dbReference type="GeneID" id="34458885"/>
<dbReference type="PANTHER" id="PTHR11820">
    <property type="entry name" value="ACYLPYRUVASE"/>
    <property type="match status" value="1"/>
</dbReference>
<dbReference type="Gene3D" id="3.90.850.10">
    <property type="entry name" value="Fumarylacetoacetase-like, C-terminal domain"/>
    <property type="match status" value="1"/>
</dbReference>
<gene>
    <name evidence="5" type="ORF">ASPGLDRAFT_166223</name>
</gene>
<dbReference type="SUPFAM" id="SSF53474">
    <property type="entry name" value="alpha/beta-Hydrolases"/>
    <property type="match status" value="1"/>
</dbReference>
<accession>A0A1L9VU50</accession>
<evidence type="ECO:0008006" key="7">
    <source>
        <dbReference type="Google" id="ProtNLM"/>
    </source>
</evidence>
<name>A0A1L9VU50_ASPGL</name>
<dbReference type="PRINTS" id="PR00111">
    <property type="entry name" value="ABHYDROLASE"/>
</dbReference>
<dbReference type="OrthoDB" id="194468at2759"/>
<dbReference type="GO" id="GO:0018773">
    <property type="term" value="F:acetylpyruvate hydrolase activity"/>
    <property type="evidence" value="ECO:0007669"/>
    <property type="project" value="TreeGrafter"/>
</dbReference>
<evidence type="ECO:0000256" key="1">
    <source>
        <dbReference type="ARBA" id="ARBA00010211"/>
    </source>
</evidence>
<dbReference type="Proteomes" id="UP000184300">
    <property type="component" value="Unassembled WGS sequence"/>
</dbReference>
<sequence length="574" mass="60842">MSESPSNYCAYHDPVTGQARVGQLNFAKETINPLSFISGTHIESLYQVIEAGSENIEASGDAFPLSEVKLLPPIPGCDILTVGKNHAIEFNLSALPPSDKESHPARPLIFTKRATPITAHGDQVLPHADFTNMISFDGKIGVIIRKSGFRIPEKDAMDYIWGYTIVNDVVAGENTSISPDSFCSMGPVAIPSDKLPGDLRIETSVNGAKGHDSSLNQLIASIPRLINTFSQTQTLRIGDVFAIGASDGLGQGILPMDPTKFLHPGDEMKISASGLGSLANHIASSDLPSTTIERAKSFSHIPLANCKARDGNGLVRVGHKSLFNQVQGKPGGPPIIFIHGLGGSSNYYVPLLLRLSSTHELHLFDLEGHGLSPLNPLSKLTIASYMTDIKDLYMLRADRPATVIAHSMGSLVALKLAINHPELTSKLILMGPPPSPVPQAGVEGSIARANLVRSKGMLATADTVVNGATSAHTKDYNPVAMAAAKLSLMGQDPEGYANACLALARSGSETLDVSSIRIPTLILTGAEDAVGSPEVCRKYAESIVGAQVVVLPDVGHWHLFEDVRGVSGAIVSFL</sequence>
<dbReference type="InterPro" id="IPR036663">
    <property type="entry name" value="Fumarylacetoacetase_C_sf"/>
</dbReference>
<keyword evidence="2" id="KW-0479">Metal-binding</keyword>
<keyword evidence="6" id="KW-1185">Reference proteome</keyword>
<dbReference type="RefSeq" id="XP_022404142.1">
    <property type="nucleotide sequence ID" value="XM_022542624.1"/>
</dbReference>
<evidence type="ECO:0000313" key="5">
    <source>
        <dbReference type="EMBL" id="OJJ87453.1"/>
    </source>
</evidence>
<dbReference type="STRING" id="1160497.A0A1L9VU50"/>
<dbReference type="PANTHER" id="PTHR11820:SF7">
    <property type="entry name" value="ACYLPYRUVASE FAHD1, MITOCHONDRIAL"/>
    <property type="match status" value="1"/>
</dbReference>
<feature type="domain" description="AB hydrolase-1" evidence="3">
    <location>
        <begin position="333"/>
        <end position="562"/>
    </location>
</feature>
<comment type="similarity">
    <text evidence="1">Belongs to the FAH family.</text>
</comment>
<dbReference type="InterPro" id="IPR000073">
    <property type="entry name" value="AB_hydrolase_1"/>
</dbReference>
<dbReference type="AlphaFoldDB" id="A0A1L9VU50"/>
<dbReference type="InterPro" id="IPR029058">
    <property type="entry name" value="AB_hydrolase_fold"/>
</dbReference>
<evidence type="ECO:0000313" key="6">
    <source>
        <dbReference type="Proteomes" id="UP000184300"/>
    </source>
</evidence>
<dbReference type="SUPFAM" id="SSF56529">
    <property type="entry name" value="FAH"/>
    <property type="match status" value="1"/>
</dbReference>
<protein>
    <recommendedName>
        <fullName evidence="7">AB hydrolase-1 domain-containing protein</fullName>
    </recommendedName>
</protein>
<dbReference type="Gene3D" id="3.40.50.1820">
    <property type="entry name" value="alpha/beta hydrolase"/>
    <property type="match status" value="1"/>
</dbReference>
<feature type="domain" description="Fumarylacetoacetase-like C-terminal" evidence="4">
    <location>
        <begin position="85"/>
        <end position="282"/>
    </location>
</feature>
<evidence type="ECO:0000259" key="3">
    <source>
        <dbReference type="Pfam" id="PF00561"/>
    </source>
</evidence>
<dbReference type="Pfam" id="PF01557">
    <property type="entry name" value="FAA_hydrolase"/>
    <property type="match status" value="1"/>
</dbReference>
<evidence type="ECO:0000259" key="4">
    <source>
        <dbReference type="Pfam" id="PF01557"/>
    </source>
</evidence>
<reference evidence="6" key="1">
    <citation type="journal article" date="2017" name="Genome Biol.">
        <title>Comparative genomics reveals high biological diversity and specific adaptations in the industrially and medically important fungal genus Aspergillus.</title>
        <authorList>
            <person name="de Vries R.P."/>
            <person name="Riley R."/>
            <person name="Wiebenga A."/>
            <person name="Aguilar-Osorio G."/>
            <person name="Amillis S."/>
            <person name="Uchima C.A."/>
            <person name="Anderluh G."/>
            <person name="Asadollahi M."/>
            <person name="Askin M."/>
            <person name="Barry K."/>
            <person name="Battaglia E."/>
            <person name="Bayram O."/>
            <person name="Benocci T."/>
            <person name="Braus-Stromeyer S.A."/>
            <person name="Caldana C."/>
            <person name="Canovas D."/>
            <person name="Cerqueira G.C."/>
            <person name="Chen F."/>
            <person name="Chen W."/>
            <person name="Choi C."/>
            <person name="Clum A."/>
            <person name="Dos Santos R.A."/>
            <person name="Damasio A.R."/>
            <person name="Diallinas G."/>
            <person name="Emri T."/>
            <person name="Fekete E."/>
            <person name="Flipphi M."/>
            <person name="Freyberg S."/>
            <person name="Gallo A."/>
            <person name="Gournas C."/>
            <person name="Habgood R."/>
            <person name="Hainaut M."/>
            <person name="Harispe M.L."/>
            <person name="Henrissat B."/>
            <person name="Hilden K.S."/>
            <person name="Hope R."/>
            <person name="Hossain A."/>
            <person name="Karabika E."/>
            <person name="Karaffa L."/>
            <person name="Karanyi Z."/>
            <person name="Krasevec N."/>
            <person name="Kuo A."/>
            <person name="Kusch H."/>
            <person name="LaButti K."/>
            <person name="Lagendijk E.L."/>
            <person name="Lapidus A."/>
            <person name="Levasseur A."/>
            <person name="Lindquist E."/>
            <person name="Lipzen A."/>
            <person name="Logrieco A.F."/>
            <person name="MacCabe A."/>
            <person name="Maekelae M.R."/>
            <person name="Malavazi I."/>
            <person name="Melin P."/>
            <person name="Meyer V."/>
            <person name="Mielnichuk N."/>
            <person name="Miskei M."/>
            <person name="Molnar A.P."/>
            <person name="Mule G."/>
            <person name="Ngan C.Y."/>
            <person name="Orejas M."/>
            <person name="Orosz E."/>
            <person name="Ouedraogo J.P."/>
            <person name="Overkamp K.M."/>
            <person name="Park H.-S."/>
            <person name="Perrone G."/>
            <person name="Piumi F."/>
            <person name="Punt P.J."/>
            <person name="Ram A.F."/>
            <person name="Ramon A."/>
            <person name="Rauscher S."/>
            <person name="Record E."/>
            <person name="Riano-Pachon D.M."/>
            <person name="Robert V."/>
            <person name="Roehrig J."/>
            <person name="Ruller R."/>
            <person name="Salamov A."/>
            <person name="Salih N.S."/>
            <person name="Samson R.A."/>
            <person name="Sandor E."/>
            <person name="Sanguinetti M."/>
            <person name="Schuetze T."/>
            <person name="Sepcic K."/>
            <person name="Shelest E."/>
            <person name="Sherlock G."/>
            <person name="Sophianopoulou V."/>
            <person name="Squina F.M."/>
            <person name="Sun H."/>
            <person name="Susca A."/>
            <person name="Todd R.B."/>
            <person name="Tsang A."/>
            <person name="Unkles S.E."/>
            <person name="van de Wiele N."/>
            <person name="van Rossen-Uffink D."/>
            <person name="Oliveira J.V."/>
            <person name="Vesth T.C."/>
            <person name="Visser J."/>
            <person name="Yu J.-H."/>
            <person name="Zhou M."/>
            <person name="Andersen M.R."/>
            <person name="Archer D.B."/>
            <person name="Baker S.E."/>
            <person name="Benoit I."/>
            <person name="Brakhage A.A."/>
            <person name="Braus G.H."/>
            <person name="Fischer R."/>
            <person name="Frisvad J.C."/>
            <person name="Goldman G.H."/>
            <person name="Houbraken J."/>
            <person name="Oakley B."/>
            <person name="Pocsi I."/>
            <person name="Scazzocchio C."/>
            <person name="Seiboth B."/>
            <person name="vanKuyk P.A."/>
            <person name="Wortman J."/>
            <person name="Dyer P.S."/>
            <person name="Grigoriev I.V."/>
        </authorList>
    </citation>
    <scope>NUCLEOTIDE SEQUENCE [LARGE SCALE GENOMIC DNA]</scope>
    <source>
        <strain evidence="6">CBS 516.65</strain>
    </source>
</reference>
<dbReference type="EMBL" id="KV878891">
    <property type="protein sequence ID" value="OJJ87453.1"/>
    <property type="molecule type" value="Genomic_DNA"/>
</dbReference>
<proteinExistence type="inferred from homology"/>
<organism evidence="5 6">
    <name type="scientific">Aspergillus glaucus CBS 516.65</name>
    <dbReference type="NCBI Taxonomy" id="1160497"/>
    <lineage>
        <taxon>Eukaryota</taxon>
        <taxon>Fungi</taxon>
        <taxon>Dikarya</taxon>
        <taxon>Ascomycota</taxon>
        <taxon>Pezizomycotina</taxon>
        <taxon>Eurotiomycetes</taxon>
        <taxon>Eurotiomycetidae</taxon>
        <taxon>Eurotiales</taxon>
        <taxon>Aspergillaceae</taxon>
        <taxon>Aspergillus</taxon>
        <taxon>Aspergillus subgen. Aspergillus</taxon>
    </lineage>
</organism>
<dbReference type="InterPro" id="IPR011234">
    <property type="entry name" value="Fumarylacetoacetase-like_C"/>
</dbReference>
<dbReference type="Pfam" id="PF00561">
    <property type="entry name" value="Abhydrolase_1"/>
    <property type="match status" value="1"/>
</dbReference>
<dbReference type="VEuPathDB" id="FungiDB:ASPGLDRAFT_166223"/>